<sequence length="205" mass="22429">MTIRLHRGDLPDLSAYKGSVAIDTETMGLDPNRDRLCVVQLSPGDGSADVVQIGAGQTRAPNIERLLADKSVLKLFHFARFDLGILAKTFGVMPEPIYCTKIASRLVRTYTDRHGLKDLARELIGVDLSKQQQSSDWGADALTDAQVAYAATDVLHLHALKEKLDVMLAREGRAALAAACFGFLPDRVRLDLAGWAEQDIFSHSV</sequence>
<dbReference type="GO" id="GO:0008408">
    <property type="term" value="F:3'-5' exonuclease activity"/>
    <property type="evidence" value="ECO:0007669"/>
    <property type="project" value="InterPro"/>
</dbReference>
<dbReference type="InterPro" id="IPR002562">
    <property type="entry name" value="3'-5'_exonuclease_dom"/>
</dbReference>
<accession>A0A345ZZI6</accession>
<organism evidence="2 3">
    <name type="scientific">Pseudolabrys taiwanensis</name>
    <dbReference type="NCBI Taxonomy" id="331696"/>
    <lineage>
        <taxon>Bacteria</taxon>
        <taxon>Pseudomonadati</taxon>
        <taxon>Pseudomonadota</taxon>
        <taxon>Alphaproteobacteria</taxon>
        <taxon>Hyphomicrobiales</taxon>
        <taxon>Xanthobacteraceae</taxon>
        <taxon>Pseudolabrys</taxon>
    </lineage>
</organism>
<dbReference type="InterPro" id="IPR012337">
    <property type="entry name" value="RNaseH-like_sf"/>
</dbReference>
<feature type="domain" description="3'-5' exonuclease" evidence="1">
    <location>
        <begin position="1"/>
        <end position="169"/>
    </location>
</feature>
<dbReference type="PANTHER" id="PTHR47649:SF1">
    <property type="entry name" value="RIBONUCLEASE D"/>
    <property type="match status" value="1"/>
</dbReference>
<evidence type="ECO:0000259" key="1">
    <source>
        <dbReference type="SMART" id="SM00474"/>
    </source>
</evidence>
<dbReference type="SUPFAM" id="SSF53098">
    <property type="entry name" value="Ribonuclease H-like"/>
    <property type="match status" value="1"/>
</dbReference>
<dbReference type="KEGG" id="ptaw:DW352_18510"/>
<proteinExistence type="predicted"/>
<dbReference type="EMBL" id="CP031417">
    <property type="protein sequence ID" value="AXK82333.1"/>
    <property type="molecule type" value="Genomic_DNA"/>
</dbReference>
<dbReference type="Proteomes" id="UP000254889">
    <property type="component" value="Chromosome"/>
</dbReference>
<dbReference type="GO" id="GO:0006139">
    <property type="term" value="P:nucleobase-containing compound metabolic process"/>
    <property type="evidence" value="ECO:0007669"/>
    <property type="project" value="InterPro"/>
</dbReference>
<dbReference type="Pfam" id="PF01612">
    <property type="entry name" value="DNA_pol_A_exo1"/>
    <property type="match status" value="1"/>
</dbReference>
<dbReference type="RefSeq" id="WP_115692712.1">
    <property type="nucleotide sequence ID" value="NZ_CP031417.1"/>
</dbReference>
<dbReference type="CDD" id="cd06142">
    <property type="entry name" value="RNaseD_exo"/>
    <property type="match status" value="1"/>
</dbReference>
<gene>
    <name evidence="2" type="ORF">DW352_18510</name>
</gene>
<reference evidence="2 3" key="1">
    <citation type="submission" date="2018-07" db="EMBL/GenBank/DDBJ databases">
        <authorList>
            <person name="Quirk P.G."/>
            <person name="Krulwich T.A."/>
        </authorList>
    </citation>
    <scope>NUCLEOTIDE SEQUENCE [LARGE SCALE GENOMIC DNA]</scope>
    <source>
        <strain evidence="2 3">CC-BB4</strain>
    </source>
</reference>
<protein>
    <submittedName>
        <fullName evidence="2">Ribonuclease D</fullName>
    </submittedName>
</protein>
<dbReference type="OrthoDB" id="4224322at2"/>
<name>A0A345ZZI6_9HYPH</name>
<dbReference type="Gene3D" id="3.30.420.10">
    <property type="entry name" value="Ribonuclease H-like superfamily/Ribonuclease H"/>
    <property type="match status" value="1"/>
</dbReference>
<dbReference type="AlphaFoldDB" id="A0A345ZZI6"/>
<dbReference type="PANTHER" id="PTHR47649">
    <property type="entry name" value="RIBONUCLEASE D"/>
    <property type="match status" value="1"/>
</dbReference>
<keyword evidence="3" id="KW-1185">Reference proteome</keyword>
<dbReference type="GO" id="GO:0003676">
    <property type="term" value="F:nucleic acid binding"/>
    <property type="evidence" value="ECO:0007669"/>
    <property type="project" value="InterPro"/>
</dbReference>
<dbReference type="InterPro" id="IPR036397">
    <property type="entry name" value="RNaseH_sf"/>
</dbReference>
<evidence type="ECO:0000313" key="3">
    <source>
        <dbReference type="Proteomes" id="UP000254889"/>
    </source>
</evidence>
<dbReference type="InterPro" id="IPR051086">
    <property type="entry name" value="RNase_D-like"/>
</dbReference>
<evidence type="ECO:0000313" key="2">
    <source>
        <dbReference type="EMBL" id="AXK82333.1"/>
    </source>
</evidence>
<dbReference type="SMART" id="SM00474">
    <property type="entry name" value="35EXOc"/>
    <property type="match status" value="1"/>
</dbReference>